<feature type="compositionally biased region" description="Acidic residues" evidence="1">
    <location>
        <begin position="118"/>
        <end position="130"/>
    </location>
</feature>
<reference evidence="3" key="2">
    <citation type="submission" date="2025-08" db="UniProtKB">
        <authorList>
            <consortium name="Ensembl"/>
        </authorList>
    </citation>
    <scope>IDENTIFICATION</scope>
</reference>
<dbReference type="AlphaFoldDB" id="A0A4X2KL19"/>
<organism evidence="3 4">
    <name type="scientific">Vombatus ursinus</name>
    <name type="common">Common wombat</name>
    <dbReference type="NCBI Taxonomy" id="29139"/>
    <lineage>
        <taxon>Eukaryota</taxon>
        <taxon>Metazoa</taxon>
        <taxon>Chordata</taxon>
        <taxon>Craniata</taxon>
        <taxon>Vertebrata</taxon>
        <taxon>Euteleostomi</taxon>
        <taxon>Mammalia</taxon>
        <taxon>Metatheria</taxon>
        <taxon>Diprotodontia</taxon>
        <taxon>Vombatidae</taxon>
        <taxon>Vombatus</taxon>
    </lineage>
</organism>
<dbReference type="Pfam" id="PF09346">
    <property type="entry name" value="SMI1_KNR4"/>
    <property type="match status" value="1"/>
</dbReference>
<dbReference type="SMART" id="SM00860">
    <property type="entry name" value="SMI1_KNR4"/>
    <property type="match status" value="1"/>
</dbReference>
<dbReference type="Ensembl" id="ENSVURT00010014235.1">
    <property type="protein sequence ID" value="ENSVURP00010012503.1"/>
    <property type="gene ID" value="ENSVURG00010009657.1"/>
</dbReference>
<reference evidence="3" key="3">
    <citation type="submission" date="2025-09" db="UniProtKB">
        <authorList>
            <consortium name="Ensembl"/>
        </authorList>
    </citation>
    <scope>IDENTIFICATION</scope>
</reference>
<dbReference type="OMA" id="WQFLAET"/>
<dbReference type="GeneTree" id="ENSGT00390000018344"/>
<dbReference type="PANTHER" id="PTHR31854">
    <property type="entry name" value="TUBULIN POLYGLUTAMYLASE COMPLEX SUBUNIT 2"/>
    <property type="match status" value="1"/>
</dbReference>
<feature type="compositionally biased region" description="Low complexity" evidence="1">
    <location>
        <begin position="270"/>
        <end position="293"/>
    </location>
</feature>
<dbReference type="InterPro" id="IPR039231">
    <property type="entry name" value="TPGS2"/>
</dbReference>
<dbReference type="SUPFAM" id="SSF160631">
    <property type="entry name" value="SMI1/KNR4-like"/>
    <property type="match status" value="1"/>
</dbReference>
<name>A0A4X2KL19_VOMUR</name>
<feature type="domain" description="Knr4/Smi1-like" evidence="2">
    <location>
        <begin position="43"/>
        <end position="193"/>
    </location>
</feature>
<accession>A0A4X2KL19</accession>
<dbReference type="InterPro" id="IPR037883">
    <property type="entry name" value="Knr4/Smi1-like_sf"/>
</dbReference>
<feature type="region of interest" description="Disordered" evidence="1">
    <location>
        <begin position="114"/>
        <end position="136"/>
    </location>
</feature>
<dbReference type="Gene3D" id="3.40.1580.10">
    <property type="entry name" value="SMI1/KNR4-like"/>
    <property type="match status" value="1"/>
</dbReference>
<gene>
    <name evidence="3" type="primary">LOC114051913</name>
</gene>
<feature type="region of interest" description="Disordered" evidence="1">
    <location>
        <begin position="251"/>
        <end position="293"/>
    </location>
</feature>
<dbReference type="Proteomes" id="UP000314987">
    <property type="component" value="Unassembled WGS sequence"/>
</dbReference>
<dbReference type="InterPro" id="IPR018958">
    <property type="entry name" value="Knr4/Smi1-like_dom"/>
</dbReference>
<evidence type="ECO:0000313" key="4">
    <source>
        <dbReference type="Proteomes" id="UP000314987"/>
    </source>
</evidence>
<reference evidence="4" key="1">
    <citation type="submission" date="2018-12" db="EMBL/GenBank/DDBJ databases">
        <authorList>
            <person name="Yazar S."/>
        </authorList>
    </citation>
    <scope>NUCLEOTIDE SEQUENCE [LARGE SCALE GENOMIC DNA]</scope>
</reference>
<dbReference type="STRING" id="29139.ENSVURP00010012503"/>
<sequence>MEEKVLPSLGNTKPHLEKLTLGITRILEASPGVTKVKIMEKEPAERHMIASWELKNDCAMPEDLKNFYLMTNGFHMVWSVKLDDQPVPLGCLMINSISHLTQLTQSAVYTLPNSPTLEDLDDEEDEANEDQPEKPHFDSRSLIFELDSCNGNGKVCLVYRKTSPVAKESKIWFLDRALYWHFLTDSFTAYYRLLITHLGLPQWQYAFTNYGVSPQAKQWFNMYKPITYNTPVLTEETDYFVNKLDPSKVFKNKTKTSAPTKRGGTPNPPGSQKGSSSSSSTKSSSASGNPVRK</sequence>
<evidence type="ECO:0000256" key="1">
    <source>
        <dbReference type="SAM" id="MobiDB-lite"/>
    </source>
</evidence>
<protein>
    <recommendedName>
        <fullName evidence="2">Knr4/Smi1-like domain-containing protein</fullName>
    </recommendedName>
</protein>
<keyword evidence="4" id="KW-1185">Reference proteome</keyword>
<dbReference type="GeneID" id="114051913"/>
<evidence type="ECO:0000259" key="2">
    <source>
        <dbReference type="SMART" id="SM00860"/>
    </source>
</evidence>
<evidence type="ECO:0000313" key="3">
    <source>
        <dbReference type="Ensembl" id="ENSVURP00010012503.1"/>
    </source>
</evidence>
<dbReference type="PANTHER" id="PTHR31854:SF2">
    <property type="entry name" value="TUBULIN POLYGLUTAMYLASE COMPLEX SUBUNIT 2"/>
    <property type="match status" value="1"/>
</dbReference>
<dbReference type="RefSeq" id="XP_027730111.1">
    <property type="nucleotide sequence ID" value="XM_027874310.1"/>
</dbReference>
<proteinExistence type="predicted"/>
<dbReference type="OrthoDB" id="10249691at2759"/>